<reference evidence="1 2" key="1">
    <citation type="submission" date="2023-07" db="EMBL/GenBank/DDBJ databases">
        <title>Novel species of Thermanaerothrix with wide hydrolytic capabilities.</title>
        <authorList>
            <person name="Zayulina K.S."/>
            <person name="Podosokorskaya O.A."/>
            <person name="Elcheninov A.G."/>
        </authorList>
    </citation>
    <scope>NUCLEOTIDE SEQUENCE [LARGE SCALE GENOMIC DNA]</scope>
    <source>
        <strain evidence="1 2">4228-RoL</strain>
    </source>
</reference>
<sequence>MPPSPLSLARLHNSIRHRARRWQNNLHLRWLGRQVAAHAPVDARTPPVILFNASTRLVGLSLNAAFSLLTAWALHLSGTPVVHFVCHQGLRPCVLGTDRDDPTRLPPCASCLAQSRAVYAHAQVAPFIYQEEPKLGAALQGLTLNALMDLVYEGMPLGALVLPAMRWILRRHTLMDDEPTRYLYRQYILSAWSVGKQFAALVEQVQPLAVVVFNGQFYPEATARWVAQQRGIRVITHEVGLRPFSAFFTEGEATAYPIQIPTEFTLTAEQEARLDAYLSQRFQGQFTMAGIRFWPEMRGLDETWQQRLSAFRQVVPVFTNVIFDTSQPHANTLFPDMFAWLNALLDLIRAHPETLFVIRAHPDELRPGKESRETVAAWVEQHGVKNLPNVVFVGPREYLSSYELIQRSKFVMVYNSSIGLEASIMGVPVLCAGRARYTQYPTVFFPPNAGEYLRQAEAFLNAERIEVPPEFVREARRFLYYQLFVASLPFEDYLEEDGIWPGFVRLKPFDWQALLPQASPTLRVIVEGITRGNPFVLEPAEGALAHSLPLMSEG</sequence>
<name>A0ABU3NPR9_9CHLR</name>
<comment type="caution">
    <text evidence="1">The sequence shown here is derived from an EMBL/GenBank/DDBJ whole genome shotgun (WGS) entry which is preliminary data.</text>
</comment>
<dbReference type="RefSeq" id="WP_315625460.1">
    <property type="nucleotide sequence ID" value="NZ_JAUHMF010000002.1"/>
</dbReference>
<evidence type="ECO:0000313" key="2">
    <source>
        <dbReference type="Proteomes" id="UP001254165"/>
    </source>
</evidence>
<dbReference type="Pfam" id="PF05159">
    <property type="entry name" value="Capsule_synth"/>
    <property type="match status" value="1"/>
</dbReference>
<dbReference type="Gene3D" id="3.40.50.2000">
    <property type="entry name" value="Glycogen Phosphorylase B"/>
    <property type="match status" value="1"/>
</dbReference>
<dbReference type="SUPFAM" id="SSF53756">
    <property type="entry name" value="UDP-Glycosyltransferase/glycogen phosphorylase"/>
    <property type="match status" value="1"/>
</dbReference>
<dbReference type="Proteomes" id="UP001254165">
    <property type="component" value="Unassembled WGS sequence"/>
</dbReference>
<proteinExistence type="predicted"/>
<gene>
    <name evidence="1" type="ORF">QYE77_11040</name>
</gene>
<organism evidence="1 2">
    <name type="scientific">Thermanaerothrix solaris</name>
    <dbReference type="NCBI Taxonomy" id="3058434"/>
    <lineage>
        <taxon>Bacteria</taxon>
        <taxon>Bacillati</taxon>
        <taxon>Chloroflexota</taxon>
        <taxon>Anaerolineae</taxon>
        <taxon>Anaerolineales</taxon>
        <taxon>Anaerolineaceae</taxon>
        <taxon>Thermanaerothrix</taxon>
    </lineage>
</organism>
<evidence type="ECO:0008006" key="3">
    <source>
        <dbReference type="Google" id="ProtNLM"/>
    </source>
</evidence>
<protein>
    <recommendedName>
        <fullName evidence="3">Capsule biosynthesis protein</fullName>
    </recommendedName>
</protein>
<dbReference type="EMBL" id="JAUHMF010000002">
    <property type="protein sequence ID" value="MDT8898797.1"/>
    <property type="molecule type" value="Genomic_DNA"/>
</dbReference>
<dbReference type="InterPro" id="IPR007833">
    <property type="entry name" value="Capsule_polysaccharide_synth"/>
</dbReference>
<evidence type="ECO:0000313" key="1">
    <source>
        <dbReference type="EMBL" id="MDT8898797.1"/>
    </source>
</evidence>
<keyword evidence="2" id="KW-1185">Reference proteome</keyword>
<accession>A0ABU3NPR9</accession>